<dbReference type="Pfam" id="PF14412">
    <property type="entry name" value="AHH"/>
    <property type="match status" value="1"/>
</dbReference>
<keyword evidence="2" id="KW-1185">Reference proteome</keyword>
<dbReference type="Proteomes" id="UP000662747">
    <property type="component" value="Chromosome"/>
</dbReference>
<gene>
    <name evidence="1" type="ORF">JY651_05385</name>
</gene>
<accession>A0ABX7PBZ0</accession>
<dbReference type="EMBL" id="CP071090">
    <property type="protein sequence ID" value="QSQ27989.1"/>
    <property type="molecule type" value="Genomic_DNA"/>
</dbReference>
<evidence type="ECO:0000313" key="1">
    <source>
        <dbReference type="EMBL" id="QSQ27989.1"/>
    </source>
</evidence>
<sequence length="244" mass="26335">MQPQGTPPVAVQLEEVEVEQPEELCDWCGKKKHGFDRKGRVGSNLGSSAVLGRNILGARELSAHPWYTGPFSLAAHHLICLEALDSPTWAAICALLGYHPDRKFNGVFLPMKLALACQLRVAAHRGNHAEGFAFDLHLPYPKAVKKQLDYIARMLKDGEFCSNPEALIERLDKVSAEILANIASGLWTLTRDGLDYQVGGVGCAGLGSISQKPSSLPCPKGRQHGLTHAVTGQPVASRTLVVGE</sequence>
<proteinExistence type="predicted"/>
<name>A0ABX7PBZ0_9BACT</name>
<dbReference type="InterPro" id="IPR032871">
    <property type="entry name" value="AHH_dom_containing"/>
</dbReference>
<evidence type="ECO:0000313" key="2">
    <source>
        <dbReference type="Proteomes" id="UP000662747"/>
    </source>
</evidence>
<organism evidence="1 2">
    <name type="scientific">Pyxidicoccus parkwayensis</name>
    <dbReference type="NCBI Taxonomy" id="2813578"/>
    <lineage>
        <taxon>Bacteria</taxon>
        <taxon>Pseudomonadati</taxon>
        <taxon>Myxococcota</taxon>
        <taxon>Myxococcia</taxon>
        <taxon>Myxococcales</taxon>
        <taxon>Cystobacterineae</taxon>
        <taxon>Myxococcaceae</taxon>
        <taxon>Pyxidicoccus</taxon>
    </lineage>
</organism>
<protein>
    <submittedName>
        <fullName evidence="1">AHH domain-containing protein</fullName>
    </submittedName>
</protein>
<reference evidence="1 2" key="1">
    <citation type="submission" date="2021-02" db="EMBL/GenBank/DDBJ databases">
        <title>De Novo genome assembly of isolated myxobacteria.</title>
        <authorList>
            <person name="Stevens D.C."/>
        </authorList>
    </citation>
    <scope>NUCLEOTIDE SEQUENCE [LARGE SCALE GENOMIC DNA]</scope>
    <source>
        <strain evidence="2">SCPEA02</strain>
    </source>
</reference>